<dbReference type="InterPro" id="IPR008914">
    <property type="entry name" value="PEBP"/>
</dbReference>
<dbReference type="InterPro" id="IPR035810">
    <property type="entry name" value="PEBP_euk"/>
</dbReference>
<comment type="similarity">
    <text evidence="1">Belongs to the phosphatidylethanolamine-binding protein family.</text>
</comment>
<dbReference type="CDD" id="cd00866">
    <property type="entry name" value="PEBP_euk"/>
    <property type="match status" value="1"/>
</dbReference>
<proteinExistence type="evidence at transcript level"/>
<dbReference type="AlphaFoldDB" id="A0A1B1LTH5"/>
<dbReference type="PANTHER" id="PTHR11362:SF82">
    <property type="entry name" value="PHOSPHATIDYLETHANOLAMINE-BINDING PROTEIN 4"/>
    <property type="match status" value="1"/>
</dbReference>
<organism evidence="2">
    <name type="scientific">Zamia furfuracea</name>
    <name type="common">Cardboard cycad</name>
    <name type="synonym">Jamaican sago tree</name>
    <dbReference type="NCBI Taxonomy" id="42329"/>
    <lineage>
        <taxon>Eukaryota</taxon>
        <taxon>Viridiplantae</taxon>
        <taxon>Streptophyta</taxon>
        <taxon>Embryophyta</taxon>
        <taxon>Tracheophyta</taxon>
        <taxon>Spermatophyta</taxon>
        <taxon>Cycadidae</taxon>
        <taxon>Cycadales</taxon>
        <taxon>Zamiaceae</taxon>
        <taxon>Zamia</taxon>
    </lineage>
</organism>
<protein>
    <submittedName>
        <fullName evidence="2">FT-like protein</fullName>
    </submittedName>
</protein>
<evidence type="ECO:0000256" key="1">
    <source>
        <dbReference type="ARBA" id="ARBA00007091"/>
    </source>
</evidence>
<dbReference type="Pfam" id="PF01161">
    <property type="entry name" value="PBP"/>
    <property type="match status" value="1"/>
</dbReference>
<dbReference type="PANTHER" id="PTHR11362">
    <property type="entry name" value="PHOSPHATIDYLETHANOLAMINE-BINDING PROTEIN"/>
    <property type="match status" value="1"/>
</dbReference>
<sequence>MSRSRVPLMAARVIGHVLDMFTPSVDLSVAYGNRRVCNGCELRPSAVSSAPRVFVGGDDLETFYALVMTDPDAPSPSNPTLREYIHWIVVDIPAGGSNLSGQELMVYESPRPIIGVHRFVFALFKQMGRQTVVEPESRLHFSTRDFAAINGLGLPVAAVYFNARRSFRAND</sequence>
<dbReference type="FunFam" id="3.90.280.10:FF:000001">
    <property type="entry name" value="Terminal flower 1"/>
    <property type="match status" value="1"/>
</dbReference>
<accession>A0A1B1LTH5</accession>
<dbReference type="InterPro" id="IPR001858">
    <property type="entry name" value="Phosphatidylethanolamine-bd_CS"/>
</dbReference>
<dbReference type="EMBL" id="KX270285">
    <property type="protein sequence ID" value="ANS56351.1"/>
    <property type="molecule type" value="mRNA"/>
</dbReference>
<dbReference type="InterPro" id="IPR036610">
    <property type="entry name" value="PEBP-like_sf"/>
</dbReference>
<dbReference type="Gene3D" id="3.90.280.10">
    <property type="entry name" value="PEBP-like"/>
    <property type="match status" value="1"/>
</dbReference>
<evidence type="ECO:0000313" key="2">
    <source>
        <dbReference type="EMBL" id="ANS56351.1"/>
    </source>
</evidence>
<name>A0A1B1LTH5_ZAMFU</name>
<dbReference type="PROSITE" id="PS01220">
    <property type="entry name" value="PBP"/>
    <property type="match status" value="1"/>
</dbReference>
<reference evidence="2" key="1">
    <citation type="journal article" date="2016" name="New Phytol.">
        <title>Revisiting the phosphatidylethanolamine-binding protein (PEBP) gene family reveals cryptic FLOWERING LOCUS T gene homologs in gymnosperms and sheds new light on functional evolution.</title>
        <authorList>
            <person name="Liu Y.Y."/>
            <person name="Yang K.Z."/>
            <person name="Wei X.X."/>
            <person name="Wang X.Q."/>
        </authorList>
    </citation>
    <scope>NUCLEOTIDE SEQUENCE</scope>
    <source>
        <strain evidence="2">2</strain>
    </source>
</reference>
<reference evidence="2" key="2">
    <citation type="submission" date="2016-05" db="EMBL/GenBank/DDBJ databases">
        <authorList>
            <person name="Lavstsen T."/>
            <person name="Jespersen J.S."/>
        </authorList>
    </citation>
    <scope>NUCLEOTIDE SEQUENCE</scope>
    <source>
        <strain evidence="2">2</strain>
    </source>
</reference>
<dbReference type="SUPFAM" id="SSF49777">
    <property type="entry name" value="PEBP-like"/>
    <property type="match status" value="1"/>
</dbReference>